<dbReference type="EMBL" id="SMAG01000001">
    <property type="protein sequence ID" value="TCS96746.1"/>
    <property type="molecule type" value="Genomic_DNA"/>
</dbReference>
<evidence type="ECO:0000256" key="3">
    <source>
        <dbReference type="ARBA" id="ARBA00022692"/>
    </source>
</evidence>
<dbReference type="PANTHER" id="PTHR21716:SF68">
    <property type="entry name" value="TRANSPORT PROTEIN YTVI-RELATED"/>
    <property type="match status" value="1"/>
</dbReference>
<feature type="transmembrane region" description="Helical" evidence="6">
    <location>
        <begin position="54"/>
        <end position="80"/>
    </location>
</feature>
<dbReference type="Proteomes" id="UP000294937">
    <property type="component" value="Unassembled WGS sequence"/>
</dbReference>
<gene>
    <name evidence="7" type="ORF">EDD58_101387</name>
</gene>
<evidence type="ECO:0000313" key="8">
    <source>
        <dbReference type="Proteomes" id="UP000294937"/>
    </source>
</evidence>
<reference evidence="7 8" key="1">
    <citation type="submission" date="2019-03" db="EMBL/GenBank/DDBJ databases">
        <title>Genomic Encyclopedia of Type Strains, Phase IV (KMG-IV): sequencing the most valuable type-strain genomes for metagenomic binning, comparative biology and taxonomic classification.</title>
        <authorList>
            <person name="Goeker M."/>
        </authorList>
    </citation>
    <scope>NUCLEOTIDE SEQUENCE [LARGE SCALE GENOMIC DNA]</scope>
    <source>
        <strain evidence="7 8">DSM 45707</strain>
    </source>
</reference>
<dbReference type="GO" id="GO:0055085">
    <property type="term" value="P:transmembrane transport"/>
    <property type="evidence" value="ECO:0007669"/>
    <property type="project" value="TreeGrafter"/>
</dbReference>
<keyword evidence="8" id="KW-1185">Reference proteome</keyword>
<dbReference type="AlphaFoldDB" id="A0A4R3LGV7"/>
<dbReference type="GO" id="GO:0016020">
    <property type="term" value="C:membrane"/>
    <property type="evidence" value="ECO:0007669"/>
    <property type="project" value="UniProtKB-SubCell"/>
</dbReference>
<feature type="transmembrane region" description="Helical" evidence="6">
    <location>
        <begin position="283"/>
        <end position="301"/>
    </location>
</feature>
<comment type="subcellular location">
    <subcellularLocation>
        <location evidence="1">Membrane</location>
        <topology evidence="1">Multi-pass membrane protein</topology>
    </subcellularLocation>
</comment>
<keyword evidence="5 6" id="KW-0472">Membrane</keyword>
<dbReference type="InterPro" id="IPR002549">
    <property type="entry name" value="AI-2E-like"/>
</dbReference>
<evidence type="ECO:0000256" key="5">
    <source>
        <dbReference type="ARBA" id="ARBA00023136"/>
    </source>
</evidence>
<evidence type="ECO:0000256" key="6">
    <source>
        <dbReference type="SAM" id="Phobius"/>
    </source>
</evidence>
<accession>A0A4R3LGV7</accession>
<dbReference type="RefSeq" id="WP_165875744.1">
    <property type="nucleotide sequence ID" value="NZ_SMAG01000001.1"/>
</dbReference>
<comment type="caution">
    <text evidence="7">The sequence shown here is derived from an EMBL/GenBank/DDBJ whole genome shotgun (WGS) entry which is preliminary data.</text>
</comment>
<dbReference type="InterPro" id="IPR014227">
    <property type="entry name" value="YtvI-like"/>
</dbReference>
<evidence type="ECO:0000313" key="7">
    <source>
        <dbReference type="EMBL" id="TCS96746.1"/>
    </source>
</evidence>
<evidence type="ECO:0000256" key="4">
    <source>
        <dbReference type="ARBA" id="ARBA00022989"/>
    </source>
</evidence>
<evidence type="ECO:0000256" key="2">
    <source>
        <dbReference type="ARBA" id="ARBA00009773"/>
    </source>
</evidence>
<keyword evidence="4 6" id="KW-1133">Transmembrane helix</keyword>
<name>A0A4R3LGV7_9BACL</name>
<dbReference type="Pfam" id="PF01594">
    <property type="entry name" value="AI-2E_transport"/>
    <property type="match status" value="1"/>
</dbReference>
<feature type="transmembrane region" description="Helical" evidence="6">
    <location>
        <begin position="222"/>
        <end position="243"/>
    </location>
</feature>
<protein>
    <submittedName>
        <fullName evidence="7">Sporulation integral membrane protein YtvI</fullName>
    </submittedName>
</protein>
<feature type="transmembrane region" description="Helical" evidence="6">
    <location>
        <begin position="321"/>
        <end position="346"/>
    </location>
</feature>
<sequence>MRSIIVLLTILVAYYLIDFLLPLLYPFIIGWVIAMLIEPLVLKLEKRGRFPRWLSVTIILVLLVSMLFTLLIFVIAEIVVELAKLAEFLPTVLNQVGKIFVDTFTKENTSIKRIIDTIQTYLEKNPQQEQRISASIQSNIGVIANKGTEVITSILSWIGSFISNLPSFLTVLVFIMLAAFFISLDWPRLKQEIKKLLPRRLIHTTGLVYLDMKKALFGFIRAQLTLISITAVIMFAGLLIIQVPYAFSIALIIGLVDLMPYLGVGAVLVPWIIYLVIVGNYQLAIGLSIVYGVIIIVRQFLEPKLVASNVGLDPLLTLIALFVGLKLFGVFGLIIGPVTAVILLALHRAHVFKDIWRFITDKKKTDIPHE</sequence>
<keyword evidence="3 6" id="KW-0812">Transmembrane</keyword>
<feature type="transmembrane region" description="Helical" evidence="6">
    <location>
        <begin position="165"/>
        <end position="186"/>
    </location>
</feature>
<feature type="transmembrane region" description="Helical" evidence="6">
    <location>
        <begin position="249"/>
        <end position="276"/>
    </location>
</feature>
<proteinExistence type="inferred from homology"/>
<feature type="transmembrane region" description="Helical" evidence="6">
    <location>
        <begin position="23"/>
        <end position="42"/>
    </location>
</feature>
<comment type="similarity">
    <text evidence="2">Belongs to the autoinducer-2 exporter (AI-2E) (TC 2.A.86) family.</text>
</comment>
<dbReference type="PANTHER" id="PTHR21716">
    <property type="entry name" value="TRANSMEMBRANE PROTEIN"/>
    <property type="match status" value="1"/>
</dbReference>
<evidence type="ECO:0000256" key="1">
    <source>
        <dbReference type="ARBA" id="ARBA00004141"/>
    </source>
</evidence>
<dbReference type="NCBIfam" id="TIGR02872">
    <property type="entry name" value="spore_ytvI"/>
    <property type="match status" value="1"/>
</dbReference>
<organism evidence="7 8">
    <name type="scientific">Hazenella coriacea</name>
    <dbReference type="NCBI Taxonomy" id="1179467"/>
    <lineage>
        <taxon>Bacteria</taxon>
        <taxon>Bacillati</taxon>
        <taxon>Bacillota</taxon>
        <taxon>Bacilli</taxon>
        <taxon>Bacillales</taxon>
        <taxon>Thermoactinomycetaceae</taxon>
        <taxon>Hazenella</taxon>
    </lineage>
</organism>